<dbReference type="Gene3D" id="2.30.330.10">
    <property type="entry name" value="SpoA-like"/>
    <property type="match status" value="1"/>
</dbReference>
<evidence type="ECO:0000313" key="4">
    <source>
        <dbReference type="EMBL" id="QOW22856.1"/>
    </source>
</evidence>
<feature type="region of interest" description="Disordered" evidence="2">
    <location>
        <begin position="261"/>
        <end position="297"/>
    </location>
</feature>
<keyword evidence="5" id="KW-1185">Reference proteome</keyword>
<reference evidence="4 5" key="1">
    <citation type="submission" date="2020-10" db="EMBL/GenBank/DDBJ databases">
        <title>complete genome sequencing of Lysobacter sp. H23M41.</title>
        <authorList>
            <person name="Bae J.-W."/>
            <person name="Lee S.-Y."/>
        </authorList>
    </citation>
    <scope>NUCLEOTIDE SEQUENCE [LARGE SCALE GENOMIC DNA]</scope>
    <source>
        <strain evidence="4 5">H23M41</strain>
    </source>
</reference>
<dbReference type="SUPFAM" id="SSF101801">
    <property type="entry name" value="Surface presentation of antigens (SPOA)"/>
    <property type="match status" value="1"/>
</dbReference>
<dbReference type="Proteomes" id="UP000593932">
    <property type="component" value="Chromosome"/>
</dbReference>
<dbReference type="PANTHER" id="PTHR30034:SF6">
    <property type="entry name" value="YOP PROTEINS TRANSLOCATION PROTEIN Q"/>
    <property type="match status" value="1"/>
</dbReference>
<dbReference type="InterPro" id="IPR001543">
    <property type="entry name" value="FliN-like_C"/>
</dbReference>
<dbReference type="PRINTS" id="PR00956">
    <property type="entry name" value="FLGMOTORFLIN"/>
</dbReference>
<organism evidence="4 5">
    <name type="scientific">Novilysobacter avium</name>
    <dbReference type="NCBI Taxonomy" id="2781023"/>
    <lineage>
        <taxon>Bacteria</taxon>
        <taxon>Pseudomonadati</taxon>
        <taxon>Pseudomonadota</taxon>
        <taxon>Gammaproteobacteria</taxon>
        <taxon>Lysobacterales</taxon>
        <taxon>Lysobacteraceae</taxon>
        <taxon>Novilysobacter</taxon>
    </lineage>
</organism>
<gene>
    <name evidence="4" type="primary">sctQ</name>
    <name evidence="4" type="ORF">INQ42_04585</name>
</gene>
<dbReference type="InterPro" id="IPR036429">
    <property type="entry name" value="SpoA-like_sf"/>
</dbReference>
<evidence type="ECO:0000256" key="1">
    <source>
        <dbReference type="ARBA" id="ARBA00009226"/>
    </source>
</evidence>
<dbReference type="RefSeq" id="WP_194035344.1">
    <property type="nucleotide sequence ID" value="NZ_CP063657.1"/>
</dbReference>
<dbReference type="NCBIfam" id="TIGR02551">
    <property type="entry name" value="SpaO_YscQ"/>
    <property type="match status" value="1"/>
</dbReference>
<accession>A0A7S6UM69</accession>
<sequence>MADAGSGTIEANRDDAAAAETKVTSLRGRVPSIAASQLLPLQALFEYPRRWHLADGGRLLFSPGVPDTGAATFAIDADGTGMALRLDEDRSAERAGLHWSDYEGRSRVLAWSLAQESRLARLSEALGMALVPVLQAADASSAAVATDADSGDVWLDFVVEEPDIPDEPKPPGLSGLLRLPVDSLAPLLARAGDPYGEDPPVPLGAWPGLPANVAIAFAGPDIPLAEWRTLTPGSVVVAGRLSAPPPVHAFACGRRWPLASDGQGWRVDGPSEPLSPPQESSMTSNDEAGAQPEAEAPVGGEGIEQLPVQLRFELGELELSIAELSALQPGYVFPLASRLEGANVAIRANGRNVGRGEVVAVGDTLGIRLLAWS</sequence>
<evidence type="ECO:0000313" key="5">
    <source>
        <dbReference type="Proteomes" id="UP000593932"/>
    </source>
</evidence>
<dbReference type="EMBL" id="CP063657">
    <property type="protein sequence ID" value="QOW22856.1"/>
    <property type="molecule type" value="Genomic_DNA"/>
</dbReference>
<name>A0A7S6UM69_9GAMM</name>
<protein>
    <submittedName>
        <fullName evidence="4">Type III secretion system cytoplasmic ring protein SctQ</fullName>
    </submittedName>
</protein>
<evidence type="ECO:0000256" key="2">
    <source>
        <dbReference type="SAM" id="MobiDB-lite"/>
    </source>
</evidence>
<dbReference type="InterPro" id="IPR013385">
    <property type="entry name" value="T3SS_SpaO/YscQ/SpaO"/>
</dbReference>
<evidence type="ECO:0000259" key="3">
    <source>
        <dbReference type="Pfam" id="PF01052"/>
    </source>
</evidence>
<dbReference type="InterPro" id="IPR001172">
    <property type="entry name" value="FliN_T3SS_HrcQb"/>
</dbReference>
<feature type="domain" description="Flagellar motor switch protein FliN-like C-terminal" evidence="3">
    <location>
        <begin position="303"/>
        <end position="370"/>
    </location>
</feature>
<dbReference type="Pfam" id="PF01052">
    <property type="entry name" value="FliMN_C"/>
    <property type="match status" value="1"/>
</dbReference>
<proteinExistence type="inferred from homology"/>
<comment type="similarity">
    <text evidence="1">Belongs to the FliN/MopA/SpaO family.</text>
</comment>
<dbReference type="PANTHER" id="PTHR30034">
    <property type="entry name" value="FLAGELLAR MOTOR SWITCH PROTEIN FLIM"/>
    <property type="match status" value="1"/>
</dbReference>